<gene>
    <name evidence="5" type="ordered locus">Nmlp_3792</name>
</gene>
<dbReference type="RefSeq" id="WP_015410632.1">
    <property type="nucleotide sequence ID" value="NC_020388.1"/>
</dbReference>
<evidence type="ECO:0000256" key="2">
    <source>
        <dbReference type="ARBA" id="ARBA00023163"/>
    </source>
</evidence>
<dbReference type="InterPro" id="IPR007050">
    <property type="entry name" value="HTH_bacterioopsin"/>
</dbReference>
<evidence type="ECO:0000259" key="3">
    <source>
        <dbReference type="Pfam" id="PF04967"/>
    </source>
</evidence>
<feature type="domain" description="HTH bat-type" evidence="3">
    <location>
        <begin position="157"/>
        <end position="208"/>
    </location>
</feature>
<organism evidence="5 6">
    <name type="scientific">Natronomonas moolapensis (strain DSM 18674 / CECT 7526 / JCM 14361 / 8.8.11)</name>
    <dbReference type="NCBI Taxonomy" id="268739"/>
    <lineage>
        <taxon>Archaea</taxon>
        <taxon>Methanobacteriati</taxon>
        <taxon>Methanobacteriota</taxon>
        <taxon>Stenosarchaea group</taxon>
        <taxon>Halobacteria</taxon>
        <taxon>Halobacteriales</taxon>
        <taxon>Natronomonadaceae</taxon>
        <taxon>Natronomonas</taxon>
    </lineage>
</organism>
<evidence type="ECO:0000256" key="1">
    <source>
        <dbReference type="ARBA" id="ARBA00023015"/>
    </source>
</evidence>
<dbReference type="OrthoDB" id="168808at2157"/>
<dbReference type="GeneID" id="14652072"/>
<dbReference type="Gene3D" id="1.10.10.10">
    <property type="entry name" value="Winged helix-like DNA-binding domain superfamily/Winged helix DNA-binding domain"/>
    <property type="match status" value="1"/>
</dbReference>
<dbReference type="eggNOG" id="arCOG02280">
    <property type="taxonomic scope" value="Archaea"/>
</dbReference>
<keyword evidence="6" id="KW-1185">Reference proteome</keyword>
<evidence type="ECO:0000313" key="6">
    <source>
        <dbReference type="Proteomes" id="UP000011867"/>
    </source>
</evidence>
<accession>M1Y5Q7</accession>
<dbReference type="InterPro" id="IPR056433">
    <property type="entry name" value="DmsR-like_N"/>
</dbReference>
<dbReference type="InterPro" id="IPR036388">
    <property type="entry name" value="WH-like_DNA-bd_sf"/>
</dbReference>
<dbReference type="Pfam" id="PF04967">
    <property type="entry name" value="HTH_10"/>
    <property type="match status" value="1"/>
</dbReference>
<reference evidence="5 6" key="1">
    <citation type="journal article" date="2013" name="Genome Announc.">
        <title>Genome of the haloarchaeon Natronomonas moolapensis, a neutrophilic member of a previously haloalkaliphilic genus.</title>
        <authorList>
            <person name="Dyall-Smith M.L."/>
            <person name="Pfeiffer F."/>
            <person name="Oberwinkler T."/>
            <person name="Klee K."/>
            <person name="Rampp M."/>
            <person name="Palm P."/>
            <person name="Gross K."/>
            <person name="Schuster S.C."/>
            <person name="Oesterhelt D."/>
        </authorList>
    </citation>
    <scope>NUCLEOTIDE SEQUENCE [LARGE SCALE GENOMIC DNA]</scope>
    <source>
        <strain evidence="6">DSM 18674 / JCM 14361 / 8.8.11</strain>
    </source>
</reference>
<evidence type="ECO:0000313" key="5">
    <source>
        <dbReference type="EMBL" id="CCQ37905.1"/>
    </source>
</evidence>
<proteinExistence type="predicted"/>
<keyword evidence="1" id="KW-0805">Transcription regulation</keyword>
<evidence type="ECO:0000259" key="4">
    <source>
        <dbReference type="Pfam" id="PF24277"/>
    </source>
</evidence>
<protein>
    <submittedName>
        <fullName evidence="5">HTH-10 family transcription regulator</fullName>
    </submittedName>
</protein>
<keyword evidence="2" id="KW-0804">Transcription</keyword>
<dbReference type="PANTHER" id="PTHR34236:SF1">
    <property type="entry name" value="DIMETHYL SULFOXIDE REDUCTASE TRANSCRIPTIONAL ACTIVATOR"/>
    <property type="match status" value="1"/>
</dbReference>
<dbReference type="KEGG" id="nmo:Nmlp_3792"/>
<dbReference type="HOGENOM" id="CLU_090893_0_0_2"/>
<feature type="domain" description="DmsR-like N-terminal" evidence="4">
    <location>
        <begin position="1"/>
        <end position="139"/>
    </location>
</feature>
<dbReference type="EMBL" id="HF582854">
    <property type="protein sequence ID" value="CCQ37905.1"/>
    <property type="molecule type" value="Genomic_DNA"/>
</dbReference>
<dbReference type="Pfam" id="PF24277">
    <property type="entry name" value="DmsR_N"/>
    <property type="match status" value="1"/>
</dbReference>
<sequence>MSGIRAEIRIDADGTCPVVEASADRGAPSYTVARSVAGADAGRITEEFMLESDVEPDTSVALTETFDYGAKKMYRFTRERGRGCPCETVEAFECPIVDLHAREGSLYLVFHAVDMETLQGTIRALRERYPTVDVRRLLRGEADAPEDNLVFVDRSRLTERQREVLETAHRMGYFDHPKGANAGEVADALGITTSTFSEHLAAAQSKLLDAILDA</sequence>
<dbReference type="PANTHER" id="PTHR34236">
    <property type="entry name" value="DIMETHYL SULFOXIDE REDUCTASE TRANSCRIPTIONAL ACTIVATOR"/>
    <property type="match status" value="1"/>
</dbReference>
<dbReference type="Proteomes" id="UP000011867">
    <property type="component" value="Chromosome"/>
</dbReference>
<dbReference type="STRING" id="268739.Nmlp_3792"/>
<name>M1Y5Q7_NATM8</name>
<dbReference type="AlphaFoldDB" id="M1Y5Q7"/>